<keyword evidence="4 9" id="KW-1133">Transmembrane helix</keyword>
<comment type="subcellular location">
    <subcellularLocation>
        <location evidence="1">Cell inner membrane</location>
        <topology evidence="1">Multi-pass membrane protein</topology>
    </subcellularLocation>
</comment>
<evidence type="ECO:0000256" key="1">
    <source>
        <dbReference type="ARBA" id="ARBA00004429"/>
    </source>
</evidence>
<dbReference type="Proteomes" id="UP000192920">
    <property type="component" value="Unassembled WGS sequence"/>
</dbReference>
<dbReference type="NCBIfam" id="TIGR00229">
    <property type="entry name" value="sensory_box"/>
    <property type="match status" value="1"/>
</dbReference>
<dbReference type="InterPro" id="IPR000727">
    <property type="entry name" value="T_SNARE_dom"/>
</dbReference>
<dbReference type="CDD" id="cd11386">
    <property type="entry name" value="MCP_signal"/>
    <property type="match status" value="1"/>
</dbReference>
<evidence type="ECO:0000256" key="5">
    <source>
        <dbReference type="ARBA" id="ARBA00023136"/>
    </source>
</evidence>
<dbReference type="InterPro" id="IPR000014">
    <property type="entry name" value="PAS"/>
</dbReference>
<evidence type="ECO:0000256" key="9">
    <source>
        <dbReference type="SAM" id="Phobius"/>
    </source>
</evidence>
<accession>A0A1Y6BZ97</accession>
<dbReference type="InterPro" id="IPR013655">
    <property type="entry name" value="PAS_fold_3"/>
</dbReference>
<evidence type="ECO:0000259" key="11">
    <source>
        <dbReference type="PROSITE" id="PS50112"/>
    </source>
</evidence>
<dbReference type="GO" id="GO:0005886">
    <property type="term" value="C:plasma membrane"/>
    <property type="evidence" value="ECO:0007669"/>
    <property type="project" value="UniProtKB-SubCell"/>
</dbReference>
<dbReference type="Gene3D" id="3.30.450.20">
    <property type="entry name" value="PAS domain"/>
    <property type="match status" value="1"/>
</dbReference>
<keyword evidence="3 9" id="KW-0812">Transmembrane</keyword>
<dbReference type="PANTHER" id="PTHR32089:SF119">
    <property type="entry name" value="METHYL-ACCEPTING CHEMOTAXIS PROTEIN CTPL"/>
    <property type="match status" value="1"/>
</dbReference>
<evidence type="ECO:0000256" key="7">
    <source>
        <dbReference type="ARBA" id="ARBA00029447"/>
    </source>
</evidence>
<keyword evidence="6 8" id="KW-0807">Transducer</keyword>
<dbReference type="InterPro" id="IPR035965">
    <property type="entry name" value="PAS-like_dom_sf"/>
</dbReference>
<keyword evidence="5 9" id="KW-0472">Membrane</keyword>
<dbReference type="FunFam" id="1.10.287.950:FF:000001">
    <property type="entry name" value="Methyl-accepting chemotaxis sensory transducer"/>
    <property type="match status" value="1"/>
</dbReference>
<evidence type="ECO:0000259" key="10">
    <source>
        <dbReference type="PROSITE" id="PS50111"/>
    </source>
</evidence>
<dbReference type="CDD" id="cd00130">
    <property type="entry name" value="PAS"/>
    <property type="match status" value="1"/>
</dbReference>
<dbReference type="SUPFAM" id="SSF55785">
    <property type="entry name" value="PYP-like sensor domain (PAS domain)"/>
    <property type="match status" value="1"/>
</dbReference>
<organism evidence="13 14">
    <name type="scientific">Pseudogulbenkiania subflava DSM 22618</name>
    <dbReference type="NCBI Taxonomy" id="1123014"/>
    <lineage>
        <taxon>Bacteria</taxon>
        <taxon>Pseudomonadati</taxon>
        <taxon>Pseudomonadota</taxon>
        <taxon>Betaproteobacteria</taxon>
        <taxon>Neisseriales</taxon>
        <taxon>Chromobacteriaceae</taxon>
        <taxon>Pseudogulbenkiania</taxon>
    </lineage>
</organism>
<feature type="transmembrane region" description="Helical" evidence="9">
    <location>
        <begin position="151"/>
        <end position="171"/>
    </location>
</feature>
<keyword evidence="2" id="KW-1003">Cell membrane</keyword>
<evidence type="ECO:0000256" key="4">
    <source>
        <dbReference type="ARBA" id="ARBA00022989"/>
    </source>
</evidence>
<dbReference type="SUPFAM" id="SSF58104">
    <property type="entry name" value="Methyl-accepting chemotaxis protein (MCP) signaling domain"/>
    <property type="match status" value="1"/>
</dbReference>
<dbReference type="PANTHER" id="PTHR32089">
    <property type="entry name" value="METHYL-ACCEPTING CHEMOTAXIS PROTEIN MCPB"/>
    <property type="match status" value="1"/>
</dbReference>
<feature type="domain" description="Methyl-accepting transducer" evidence="10">
    <location>
        <begin position="255"/>
        <end position="491"/>
    </location>
</feature>
<dbReference type="GO" id="GO:0007165">
    <property type="term" value="P:signal transduction"/>
    <property type="evidence" value="ECO:0007669"/>
    <property type="project" value="UniProtKB-KW"/>
</dbReference>
<dbReference type="Pfam" id="PF08447">
    <property type="entry name" value="PAS_3"/>
    <property type="match status" value="1"/>
</dbReference>
<dbReference type="PROSITE" id="PS50192">
    <property type="entry name" value="T_SNARE"/>
    <property type="match status" value="1"/>
</dbReference>
<evidence type="ECO:0000256" key="8">
    <source>
        <dbReference type="PROSITE-ProRule" id="PRU00284"/>
    </source>
</evidence>
<dbReference type="Pfam" id="PF00015">
    <property type="entry name" value="MCPsignal"/>
    <property type="match status" value="1"/>
</dbReference>
<evidence type="ECO:0000256" key="6">
    <source>
        <dbReference type="ARBA" id="ARBA00023224"/>
    </source>
</evidence>
<dbReference type="EMBL" id="FXAG01000016">
    <property type="protein sequence ID" value="SMF37054.1"/>
    <property type="molecule type" value="Genomic_DNA"/>
</dbReference>
<sequence>MRQNLPVTEQELFLDPRRPIVTKTDLKGRITYANPAFVEISGFAEAELIGQPHNVVRHPDMPPAAFQDLWDTIKDGHPWQGLVKNRAKGGGFYWVDAYVTPLTEHGRHVGYMSVRAAPARDKVSEAERLYREINAGHATFPATRRQHHTSWLTWQLAILATTLLLGAASAWPASPLLREGGLLLVLLASGTATLLLQQRVRATLRRADAALTDFGEGNFKTPIAEQGPRECAMLLQRLETTRINLRAILADVVSATERIGQDAQRIGEQAETLRARAKDESNDIAQVAAALEQLTVSVNEIADSTRLGSEHAATARQLVQAGNQRMQHSLQRTDDLRGVIAQARDTIATLHTAVARIGSVTELIRDVADQTNMLALNAAIEAARAGEQGRGFAVVADEVRKLAERTSNSTAEISASISQVQLHAHGALSSIDSASQVTGQASALIGETSASLGQIEQASLGVADSARDIAAMLNQQSQASNEVAHNMEKVSAITESNAHSVEQAADAVGKLFDTTKALKSLVAHFEKSL</sequence>
<dbReference type="STRING" id="1123014.SAMN02745746_02802"/>
<comment type="similarity">
    <text evidence="7">Belongs to the methyl-accepting chemotaxis (MCP) protein family.</text>
</comment>
<dbReference type="SMART" id="SM00283">
    <property type="entry name" value="MA"/>
    <property type="match status" value="1"/>
</dbReference>
<reference evidence="14" key="1">
    <citation type="submission" date="2017-04" db="EMBL/GenBank/DDBJ databases">
        <authorList>
            <person name="Varghese N."/>
            <person name="Submissions S."/>
        </authorList>
    </citation>
    <scope>NUCLEOTIDE SEQUENCE [LARGE SCALE GENOMIC DNA]</scope>
    <source>
        <strain evidence="14">DSM 22618</strain>
    </source>
</reference>
<dbReference type="PROSITE" id="PS50111">
    <property type="entry name" value="CHEMOTAXIS_TRANSDUC_2"/>
    <property type="match status" value="1"/>
</dbReference>
<dbReference type="GO" id="GO:0006935">
    <property type="term" value="P:chemotaxis"/>
    <property type="evidence" value="ECO:0007669"/>
    <property type="project" value="UniProtKB-ARBA"/>
</dbReference>
<evidence type="ECO:0000313" key="14">
    <source>
        <dbReference type="Proteomes" id="UP000192920"/>
    </source>
</evidence>
<proteinExistence type="inferred from homology"/>
<evidence type="ECO:0000256" key="3">
    <source>
        <dbReference type="ARBA" id="ARBA00022692"/>
    </source>
</evidence>
<dbReference type="SMART" id="SM00091">
    <property type="entry name" value="PAS"/>
    <property type="match status" value="1"/>
</dbReference>
<keyword evidence="2" id="KW-0997">Cell inner membrane</keyword>
<dbReference type="PROSITE" id="PS50112">
    <property type="entry name" value="PAS"/>
    <property type="match status" value="1"/>
</dbReference>
<keyword evidence="14" id="KW-1185">Reference proteome</keyword>
<dbReference type="Gene3D" id="1.10.287.950">
    <property type="entry name" value="Methyl-accepting chemotaxis protein"/>
    <property type="match status" value="1"/>
</dbReference>
<dbReference type="InterPro" id="IPR004089">
    <property type="entry name" value="MCPsignal_dom"/>
</dbReference>
<name>A0A1Y6BZ97_9NEIS</name>
<gene>
    <name evidence="13" type="ORF">SAMN02745746_02802</name>
</gene>
<evidence type="ECO:0000259" key="12">
    <source>
        <dbReference type="PROSITE" id="PS50192"/>
    </source>
</evidence>
<evidence type="ECO:0000256" key="2">
    <source>
        <dbReference type="ARBA" id="ARBA00022519"/>
    </source>
</evidence>
<dbReference type="RefSeq" id="WP_085276944.1">
    <property type="nucleotide sequence ID" value="NZ_FXAG01000016.1"/>
</dbReference>
<dbReference type="AlphaFoldDB" id="A0A1Y6BZ97"/>
<evidence type="ECO:0000313" key="13">
    <source>
        <dbReference type="EMBL" id="SMF37054.1"/>
    </source>
</evidence>
<protein>
    <submittedName>
        <fullName evidence="13">Methyl-accepting chemotaxis sensory transducer with Pas/Pac sensor</fullName>
    </submittedName>
</protein>
<feature type="domain" description="PAS" evidence="11">
    <location>
        <begin position="25"/>
        <end position="76"/>
    </location>
</feature>
<feature type="domain" description="T-SNARE coiled-coil homology" evidence="12">
    <location>
        <begin position="442"/>
        <end position="504"/>
    </location>
</feature>